<gene>
    <name evidence="1" type="ORF">K8V56_20570</name>
</gene>
<proteinExistence type="predicted"/>
<protein>
    <submittedName>
        <fullName evidence="1">Uncharacterized protein</fullName>
    </submittedName>
</protein>
<dbReference type="Proteomes" id="UP000698173">
    <property type="component" value="Unassembled WGS sequence"/>
</dbReference>
<evidence type="ECO:0000313" key="2">
    <source>
        <dbReference type="Proteomes" id="UP000698173"/>
    </source>
</evidence>
<dbReference type="AlphaFoldDB" id="A0A921G3D9"/>
<comment type="caution">
    <text evidence="1">The sequence shown here is derived from an EMBL/GenBank/DDBJ whole genome shotgun (WGS) entry which is preliminary data.</text>
</comment>
<evidence type="ECO:0000313" key="1">
    <source>
        <dbReference type="EMBL" id="HJF34163.1"/>
    </source>
</evidence>
<name>A0A921G3D9_SPOPS</name>
<organism evidence="1 2">
    <name type="scientific">Sporosarcina psychrophila</name>
    <name type="common">Bacillus psychrophilus</name>
    <dbReference type="NCBI Taxonomy" id="1476"/>
    <lineage>
        <taxon>Bacteria</taxon>
        <taxon>Bacillati</taxon>
        <taxon>Bacillota</taxon>
        <taxon>Bacilli</taxon>
        <taxon>Bacillales</taxon>
        <taxon>Caryophanaceae</taxon>
        <taxon>Sporosarcina</taxon>
    </lineage>
</organism>
<accession>A0A921G3D9</accession>
<reference evidence="1" key="1">
    <citation type="journal article" date="2021" name="PeerJ">
        <title>Extensive microbial diversity within the chicken gut microbiome revealed by metagenomics and culture.</title>
        <authorList>
            <person name="Gilroy R."/>
            <person name="Ravi A."/>
            <person name="Getino M."/>
            <person name="Pursley I."/>
            <person name="Horton D.L."/>
            <person name="Alikhan N.F."/>
            <person name="Baker D."/>
            <person name="Gharbi K."/>
            <person name="Hall N."/>
            <person name="Watson M."/>
            <person name="Adriaenssens E.M."/>
            <person name="Foster-Nyarko E."/>
            <person name="Jarju S."/>
            <person name="Secka A."/>
            <person name="Antonio M."/>
            <person name="Oren A."/>
            <person name="Chaudhuri R.R."/>
            <person name="La Ragione R."/>
            <person name="Hildebrand F."/>
            <person name="Pallen M.J."/>
        </authorList>
    </citation>
    <scope>NUCLEOTIDE SEQUENCE</scope>
    <source>
        <strain evidence="1">CHK171-7178</strain>
    </source>
</reference>
<dbReference type="EMBL" id="DYWT01000309">
    <property type="protein sequence ID" value="HJF34163.1"/>
    <property type="molecule type" value="Genomic_DNA"/>
</dbReference>
<sequence length="53" mass="6214">MTAHDKDVKRMELQIGQLISIVANQNKRLNRIEDIERKRNFGNVHIIPFAERG</sequence>
<reference evidence="1" key="2">
    <citation type="submission" date="2021-09" db="EMBL/GenBank/DDBJ databases">
        <authorList>
            <person name="Gilroy R."/>
        </authorList>
    </citation>
    <scope>NUCLEOTIDE SEQUENCE</scope>
    <source>
        <strain evidence="1">CHK171-7178</strain>
    </source>
</reference>